<keyword evidence="9" id="KW-0862">Zinc</keyword>
<evidence type="ECO:0000256" key="13">
    <source>
        <dbReference type="SAM" id="SignalP"/>
    </source>
</evidence>
<dbReference type="EC" id="3.4.11.2" evidence="4"/>
<dbReference type="InterPro" id="IPR027268">
    <property type="entry name" value="Peptidase_M4/M1_CTD_sf"/>
</dbReference>
<dbReference type="CDD" id="cd09603">
    <property type="entry name" value="M1_APN_like"/>
    <property type="match status" value="1"/>
</dbReference>
<comment type="similarity">
    <text evidence="3">Belongs to the peptidase M1 family.</text>
</comment>
<evidence type="ECO:0000256" key="12">
    <source>
        <dbReference type="ARBA" id="ARBA00031533"/>
    </source>
</evidence>
<comment type="caution">
    <text evidence="16">The sequence shown here is derived from an EMBL/GenBank/DDBJ whole genome shotgun (WGS) entry which is preliminary data.</text>
</comment>
<evidence type="ECO:0000256" key="9">
    <source>
        <dbReference type="ARBA" id="ARBA00022833"/>
    </source>
</evidence>
<evidence type="ECO:0000256" key="10">
    <source>
        <dbReference type="ARBA" id="ARBA00023049"/>
    </source>
</evidence>
<sequence>MTHPRSLRRALVALVAGALVAGLAGASVAAVADPDEQVGADGIGDGYFPLDGNGGLDVLRYRVQDRYRFGARTLSGTTRLTVRATQDLDAFHLDLLLPVRSVRVDGVAADHRRPSRHEVLVQPAAPIAEGQEFSVLVSYAGRPGELGYLGERNWLANRREVVAMNQPHMAPWWFAANDHPSDKALMDISITVPRRKQVFANGERVSRERRGKVTTHRYVSAEPMSTYLAMFAAGRFDVRRGERGGLPWTAVVSRLLPPASREANLDLMRRTSRVVETLEEDLGDYPFAQVGGLVTGLDVGFALENQTLPTYPETGRGYTWLVVHEIAHQWFGDSVALRRWRDIWLNEGAATFMEWRWEETHGGRSASATLCHQYRQRPESSSFWHLRIGDPGADDIFAGAVYYRGAMTFQALRNRIGEQHFWTLLQRWVAERRDGLGTRLAFKRLAEEVSGRELDAFFRVWLDTGSKPADLRRNGLNCSVSTG</sequence>
<proteinExistence type="inferred from homology"/>
<evidence type="ECO:0000256" key="11">
    <source>
        <dbReference type="ARBA" id="ARBA00029811"/>
    </source>
</evidence>
<keyword evidence="6" id="KW-0645">Protease</keyword>
<comment type="catalytic activity">
    <reaction evidence="1">
        <text>Release of an N-terminal amino acid, Xaa-|-Yaa- from a peptide, amide or arylamide. Xaa is preferably Ala, but may be most amino acids including Pro (slow action). When a terminal hydrophobic residue is followed by a prolyl residue, the two may be released as an intact Xaa-Pro dipeptide.</text>
        <dbReference type="EC" id="3.4.11.2"/>
    </reaction>
</comment>
<dbReference type="Gene3D" id="1.10.390.10">
    <property type="entry name" value="Neutral Protease Domain 2"/>
    <property type="match status" value="1"/>
</dbReference>
<accession>A0ABW4TIT7</accession>
<feature type="domain" description="Peptidase M1 membrane alanine aminopeptidase" evidence="14">
    <location>
        <begin position="319"/>
        <end position="461"/>
    </location>
</feature>
<evidence type="ECO:0000256" key="5">
    <source>
        <dbReference type="ARBA" id="ARBA00015611"/>
    </source>
</evidence>
<evidence type="ECO:0000256" key="6">
    <source>
        <dbReference type="ARBA" id="ARBA00022670"/>
    </source>
</evidence>
<evidence type="ECO:0000313" key="17">
    <source>
        <dbReference type="Proteomes" id="UP001597351"/>
    </source>
</evidence>
<dbReference type="PANTHER" id="PTHR11533:SF297">
    <property type="entry name" value="AMINOPEPTIDASE N"/>
    <property type="match status" value="1"/>
</dbReference>
<dbReference type="EMBL" id="JBHUGD010000001">
    <property type="protein sequence ID" value="MFD1945564.1"/>
    <property type="molecule type" value="Genomic_DNA"/>
</dbReference>
<dbReference type="SUPFAM" id="SSF63737">
    <property type="entry name" value="Leukotriene A4 hydrolase N-terminal domain"/>
    <property type="match status" value="1"/>
</dbReference>
<dbReference type="Gene3D" id="2.60.40.1730">
    <property type="entry name" value="tricorn interacting facor f3 domain"/>
    <property type="match status" value="1"/>
</dbReference>
<name>A0ABW4TIT7_9ACTN</name>
<evidence type="ECO:0000256" key="2">
    <source>
        <dbReference type="ARBA" id="ARBA00001947"/>
    </source>
</evidence>
<gene>
    <name evidence="16" type="ORF">ACFSDE_02085</name>
</gene>
<keyword evidence="10" id="KW-0482">Metalloprotease</keyword>
<dbReference type="InterPro" id="IPR014782">
    <property type="entry name" value="Peptidase_M1_dom"/>
</dbReference>
<dbReference type="InterPro" id="IPR045357">
    <property type="entry name" value="Aminopeptidase_N-like_N"/>
</dbReference>
<feature type="domain" description="Aminopeptidase N-like N-terminal" evidence="15">
    <location>
        <begin position="161"/>
        <end position="228"/>
    </location>
</feature>
<dbReference type="Pfam" id="PF01433">
    <property type="entry name" value="Peptidase_M1"/>
    <property type="match status" value="1"/>
</dbReference>
<dbReference type="PANTHER" id="PTHR11533">
    <property type="entry name" value="PROTEASE M1 ZINC METALLOPROTEASE"/>
    <property type="match status" value="1"/>
</dbReference>
<evidence type="ECO:0000313" key="16">
    <source>
        <dbReference type="EMBL" id="MFD1945564.1"/>
    </source>
</evidence>
<evidence type="ECO:0000256" key="4">
    <source>
        <dbReference type="ARBA" id="ARBA00012564"/>
    </source>
</evidence>
<dbReference type="InterPro" id="IPR001930">
    <property type="entry name" value="Peptidase_M1"/>
</dbReference>
<feature type="signal peptide" evidence="13">
    <location>
        <begin position="1"/>
        <end position="29"/>
    </location>
</feature>
<evidence type="ECO:0000256" key="1">
    <source>
        <dbReference type="ARBA" id="ARBA00000098"/>
    </source>
</evidence>
<keyword evidence="13" id="KW-0732">Signal</keyword>
<dbReference type="GO" id="GO:0004177">
    <property type="term" value="F:aminopeptidase activity"/>
    <property type="evidence" value="ECO:0007669"/>
    <property type="project" value="UniProtKB-KW"/>
</dbReference>
<dbReference type="InterPro" id="IPR050344">
    <property type="entry name" value="Peptidase_M1_aminopeptidases"/>
</dbReference>
<evidence type="ECO:0000256" key="7">
    <source>
        <dbReference type="ARBA" id="ARBA00022723"/>
    </source>
</evidence>
<evidence type="ECO:0000256" key="8">
    <source>
        <dbReference type="ARBA" id="ARBA00022801"/>
    </source>
</evidence>
<reference evidence="17" key="1">
    <citation type="journal article" date="2019" name="Int. J. Syst. Evol. Microbiol.">
        <title>The Global Catalogue of Microorganisms (GCM) 10K type strain sequencing project: providing services to taxonomists for standard genome sequencing and annotation.</title>
        <authorList>
            <consortium name="The Broad Institute Genomics Platform"/>
            <consortium name="The Broad Institute Genome Sequencing Center for Infectious Disease"/>
            <person name="Wu L."/>
            <person name="Ma J."/>
        </authorList>
    </citation>
    <scope>NUCLEOTIDE SEQUENCE [LARGE SCALE GENOMIC DNA]</scope>
    <source>
        <strain evidence="17">CGMCC 1.12477</strain>
    </source>
</reference>
<organism evidence="16 17">
    <name type="scientific">Nocardioides aestuarii</name>
    <dbReference type="NCBI Taxonomy" id="252231"/>
    <lineage>
        <taxon>Bacteria</taxon>
        <taxon>Bacillati</taxon>
        <taxon>Actinomycetota</taxon>
        <taxon>Actinomycetes</taxon>
        <taxon>Propionibacteriales</taxon>
        <taxon>Nocardioidaceae</taxon>
        <taxon>Nocardioides</taxon>
    </lineage>
</organism>
<evidence type="ECO:0000259" key="14">
    <source>
        <dbReference type="Pfam" id="PF01433"/>
    </source>
</evidence>
<evidence type="ECO:0000256" key="3">
    <source>
        <dbReference type="ARBA" id="ARBA00010136"/>
    </source>
</evidence>
<dbReference type="RefSeq" id="WP_343915535.1">
    <property type="nucleotide sequence ID" value="NZ_BAAAJT010000002.1"/>
</dbReference>
<keyword evidence="8 16" id="KW-0378">Hydrolase</keyword>
<dbReference type="PRINTS" id="PR00756">
    <property type="entry name" value="ALADIPTASE"/>
</dbReference>
<keyword evidence="16" id="KW-0031">Aminopeptidase</keyword>
<comment type="cofactor">
    <cofactor evidence="2">
        <name>Zn(2+)</name>
        <dbReference type="ChEBI" id="CHEBI:29105"/>
    </cofactor>
</comment>
<feature type="chain" id="PRO_5047502326" description="Aminopeptidase N" evidence="13">
    <location>
        <begin position="30"/>
        <end position="483"/>
    </location>
</feature>
<keyword evidence="17" id="KW-1185">Reference proteome</keyword>
<evidence type="ECO:0000259" key="15">
    <source>
        <dbReference type="Pfam" id="PF17900"/>
    </source>
</evidence>
<protein>
    <recommendedName>
        <fullName evidence="5">Aminopeptidase N</fullName>
        <ecNumber evidence="4">3.4.11.2</ecNumber>
    </recommendedName>
    <alternativeName>
        <fullName evidence="11">Alanine aminopeptidase</fullName>
    </alternativeName>
    <alternativeName>
        <fullName evidence="12">Lysyl aminopeptidase</fullName>
    </alternativeName>
</protein>
<dbReference type="Proteomes" id="UP001597351">
    <property type="component" value="Unassembled WGS sequence"/>
</dbReference>
<dbReference type="InterPro" id="IPR042097">
    <property type="entry name" value="Aminopeptidase_N-like_N_sf"/>
</dbReference>
<dbReference type="Pfam" id="PF17900">
    <property type="entry name" value="Peptidase_M1_N"/>
    <property type="match status" value="1"/>
</dbReference>
<dbReference type="SUPFAM" id="SSF55486">
    <property type="entry name" value="Metalloproteases ('zincins'), catalytic domain"/>
    <property type="match status" value="1"/>
</dbReference>
<keyword evidence="7" id="KW-0479">Metal-binding</keyword>